<reference evidence="2" key="1">
    <citation type="journal article" date="2020" name="Stud. Mycol.">
        <title>101 Dothideomycetes genomes: a test case for predicting lifestyles and emergence of pathogens.</title>
        <authorList>
            <person name="Haridas S."/>
            <person name="Albert R."/>
            <person name="Binder M."/>
            <person name="Bloem J."/>
            <person name="Labutti K."/>
            <person name="Salamov A."/>
            <person name="Andreopoulos B."/>
            <person name="Baker S."/>
            <person name="Barry K."/>
            <person name="Bills G."/>
            <person name="Bluhm B."/>
            <person name="Cannon C."/>
            <person name="Castanera R."/>
            <person name="Culley D."/>
            <person name="Daum C."/>
            <person name="Ezra D."/>
            <person name="Gonzalez J."/>
            <person name="Henrissat B."/>
            <person name="Kuo A."/>
            <person name="Liang C."/>
            <person name="Lipzen A."/>
            <person name="Lutzoni F."/>
            <person name="Magnuson J."/>
            <person name="Mondo S."/>
            <person name="Nolan M."/>
            <person name="Ohm R."/>
            <person name="Pangilinan J."/>
            <person name="Park H.-J."/>
            <person name="Ramirez L."/>
            <person name="Alfaro M."/>
            <person name="Sun H."/>
            <person name="Tritt A."/>
            <person name="Yoshinaga Y."/>
            <person name="Zwiers L.-H."/>
            <person name="Turgeon B."/>
            <person name="Goodwin S."/>
            <person name="Spatafora J."/>
            <person name="Crous P."/>
            <person name="Grigoriev I."/>
        </authorList>
    </citation>
    <scope>NUCLEOTIDE SEQUENCE</scope>
    <source>
        <strain evidence="2">CBS 125425</strain>
    </source>
</reference>
<comment type="caution">
    <text evidence="2">The sequence shown here is derived from an EMBL/GenBank/DDBJ whole genome shotgun (WGS) entry which is preliminary data.</text>
</comment>
<evidence type="ECO:0000313" key="3">
    <source>
        <dbReference type="Proteomes" id="UP000799444"/>
    </source>
</evidence>
<sequence>MANLLGIEYESSDEESADQPQICLSSTAAAPPSEFAPNPTGSPEAQSIPPSGPLLGPAQGPSTFSDDISDGAAPGSPYTSMRSAIQNLTLPMVPNFDIPPSPPGSPPLEATNKFATFLERKSKGQHFNQLLGERPALRGPGHLKSLMEFAEITESEQYQSTLPEEVAVPTVYPEWAYVERLNESRRKISKEEEDKRRGKREKIEFVSATSAAGKLSN</sequence>
<feature type="compositionally biased region" description="Polar residues" evidence="1">
    <location>
        <begin position="39"/>
        <end position="49"/>
    </location>
</feature>
<dbReference type="GO" id="GO:0005634">
    <property type="term" value="C:nucleus"/>
    <property type="evidence" value="ECO:0007669"/>
    <property type="project" value="TreeGrafter"/>
</dbReference>
<dbReference type="EMBL" id="ML996100">
    <property type="protein sequence ID" value="KAF2740561.1"/>
    <property type="molecule type" value="Genomic_DNA"/>
</dbReference>
<evidence type="ECO:0000256" key="1">
    <source>
        <dbReference type="SAM" id="MobiDB-lite"/>
    </source>
</evidence>
<keyword evidence="3" id="KW-1185">Reference proteome</keyword>
<dbReference type="InterPro" id="IPR012479">
    <property type="entry name" value="SAP30BP"/>
</dbReference>
<dbReference type="Pfam" id="PF07818">
    <property type="entry name" value="HCNGP"/>
    <property type="match status" value="1"/>
</dbReference>
<dbReference type="OrthoDB" id="1714508at2759"/>
<feature type="compositionally biased region" description="Polar residues" evidence="1">
    <location>
        <begin position="18"/>
        <end position="28"/>
    </location>
</feature>
<dbReference type="Proteomes" id="UP000799444">
    <property type="component" value="Unassembled WGS sequence"/>
</dbReference>
<gene>
    <name evidence="2" type="ORF">EJ04DRAFT_540192</name>
</gene>
<dbReference type="PANTHER" id="PTHR13464:SF0">
    <property type="entry name" value="SAP30-BINDING PROTEIN"/>
    <property type="match status" value="1"/>
</dbReference>
<dbReference type="PANTHER" id="PTHR13464">
    <property type="entry name" value="TRANSCRIPTIONAL REGULATOR PROTEIN HCNGP"/>
    <property type="match status" value="1"/>
</dbReference>
<organism evidence="2 3">
    <name type="scientific">Polyplosphaeria fusca</name>
    <dbReference type="NCBI Taxonomy" id="682080"/>
    <lineage>
        <taxon>Eukaryota</taxon>
        <taxon>Fungi</taxon>
        <taxon>Dikarya</taxon>
        <taxon>Ascomycota</taxon>
        <taxon>Pezizomycotina</taxon>
        <taxon>Dothideomycetes</taxon>
        <taxon>Pleosporomycetidae</taxon>
        <taxon>Pleosporales</taxon>
        <taxon>Tetraplosphaeriaceae</taxon>
        <taxon>Polyplosphaeria</taxon>
    </lineage>
</organism>
<accession>A0A9P4RBN5</accession>
<evidence type="ECO:0000313" key="2">
    <source>
        <dbReference type="EMBL" id="KAF2740561.1"/>
    </source>
</evidence>
<dbReference type="AlphaFoldDB" id="A0A9P4RBN5"/>
<feature type="region of interest" description="Disordered" evidence="1">
    <location>
        <begin position="1"/>
        <end position="82"/>
    </location>
</feature>
<protein>
    <submittedName>
        <fullName evidence="2">Uncharacterized protein</fullName>
    </submittedName>
</protein>
<proteinExistence type="predicted"/>
<name>A0A9P4RBN5_9PLEO</name>
<dbReference type="GO" id="GO:0006355">
    <property type="term" value="P:regulation of DNA-templated transcription"/>
    <property type="evidence" value="ECO:0007669"/>
    <property type="project" value="InterPro"/>
</dbReference>